<protein>
    <recommendedName>
        <fullName evidence="1">non-specific serine/threonine protein kinase</fullName>
        <ecNumber evidence="1">2.7.11.1</ecNumber>
    </recommendedName>
</protein>
<feature type="region of interest" description="Disordered" evidence="10">
    <location>
        <begin position="1"/>
        <end position="23"/>
    </location>
</feature>
<evidence type="ECO:0000256" key="10">
    <source>
        <dbReference type="SAM" id="MobiDB-lite"/>
    </source>
</evidence>
<dbReference type="PANTHER" id="PTHR24346">
    <property type="entry name" value="MAP/MICROTUBULE AFFINITY-REGULATING KINASE"/>
    <property type="match status" value="1"/>
</dbReference>
<dbReference type="CDD" id="cd14003">
    <property type="entry name" value="STKc_AMPK-like"/>
    <property type="match status" value="1"/>
</dbReference>
<dbReference type="InterPro" id="IPR000719">
    <property type="entry name" value="Prot_kinase_dom"/>
</dbReference>
<comment type="catalytic activity">
    <reaction evidence="8">
        <text>L-seryl-[protein] + ATP = O-phospho-L-seryl-[protein] + ADP + H(+)</text>
        <dbReference type="Rhea" id="RHEA:17989"/>
        <dbReference type="Rhea" id="RHEA-COMP:9863"/>
        <dbReference type="Rhea" id="RHEA-COMP:11604"/>
        <dbReference type="ChEBI" id="CHEBI:15378"/>
        <dbReference type="ChEBI" id="CHEBI:29999"/>
        <dbReference type="ChEBI" id="CHEBI:30616"/>
        <dbReference type="ChEBI" id="CHEBI:83421"/>
        <dbReference type="ChEBI" id="CHEBI:456216"/>
        <dbReference type="EC" id="2.7.11.1"/>
    </reaction>
</comment>
<keyword evidence="13" id="KW-1185">Reference proteome</keyword>
<dbReference type="GeneTree" id="ENSGT00940000166198"/>
<reference evidence="12" key="3">
    <citation type="submission" date="2025-09" db="UniProtKB">
        <authorList>
            <consortium name="Ensembl"/>
        </authorList>
    </citation>
    <scope>IDENTIFICATION</scope>
</reference>
<dbReference type="GO" id="GO:0035556">
    <property type="term" value="P:intracellular signal transduction"/>
    <property type="evidence" value="ECO:0007669"/>
    <property type="project" value="TreeGrafter"/>
</dbReference>
<dbReference type="InterPro" id="IPR011009">
    <property type="entry name" value="Kinase-like_dom_sf"/>
</dbReference>
<accession>A0A8C8UHX3</accession>
<dbReference type="InterPro" id="IPR008271">
    <property type="entry name" value="Ser/Thr_kinase_AS"/>
</dbReference>
<evidence type="ECO:0000313" key="12">
    <source>
        <dbReference type="Ensembl" id="ENSPEMP00000032767.1"/>
    </source>
</evidence>
<reference evidence="12 13" key="1">
    <citation type="submission" date="2018-10" db="EMBL/GenBank/DDBJ databases">
        <title>Improved assembly of the deer mouse Peromyscus maniculatus genome.</title>
        <authorList>
            <person name="Lassance J.-M."/>
            <person name="Hoekstra H.E."/>
        </authorList>
    </citation>
    <scope>NUCLEOTIDE SEQUENCE [LARGE SCALE GENOMIC DNA]</scope>
</reference>
<evidence type="ECO:0000259" key="11">
    <source>
        <dbReference type="PROSITE" id="PS50011"/>
    </source>
</evidence>
<evidence type="ECO:0000256" key="4">
    <source>
        <dbReference type="ARBA" id="ARBA00022741"/>
    </source>
</evidence>
<dbReference type="Proteomes" id="UP000694547">
    <property type="component" value="Chromosome 3"/>
</dbReference>
<dbReference type="Gene3D" id="1.10.510.10">
    <property type="entry name" value="Transferase(Phosphotransferase) domain 1"/>
    <property type="match status" value="1"/>
</dbReference>
<comment type="catalytic activity">
    <reaction evidence="7">
        <text>L-threonyl-[protein] + ATP = O-phospho-L-threonyl-[protein] + ADP + H(+)</text>
        <dbReference type="Rhea" id="RHEA:46608"/>
        <dbReference type="Rhea" id="RHEA-COMP:11060"/>
        <dbReference type="Rhea" id="RHEA-COMP:11605"/>
        <dbReference type="ChEBI" id="CHEBI:15378"/>
        <dbReference type="ChEBI" id="CHEBI:30013"/>
        <dbReference type="ChEBI" id="CHEBI:30616"/>
        <dbReference type="ChEBI" id="CHEBI:61977"/>
        <dbReference type="ChEBI" id="CHEBI:456216"/>
        <dbReference type="EC" id="2.7.11.1"/>
    </reaction>
</comment>
<dbReference type="PROSITE" id="PS00107">
    <property type="entry name" value="PROTEIN_KINASE_ATP"/>
    <property type="match status" value="1"/>
</dbReference>
<feature type="region of interest" description="Disordered" evidence="10">
    <location>
        <begin position="377"/>
        <end position="411"/>
    </location>
</feature>
<dbReference type="PROSITE" id="PS00108">
    <property type="entry name" value="PROTEIN_KINASE_ST"/>
    <property type="match status" value="1"/>
</dbReference>
<dbReference type="FunFam" id="1.10.510.10:FF:000571">
    <property type="entry name" value="Maternal embryonic leucine zipper kinase"/>
    <property type="match status" value="1"/>
</dbReference>
<reference evidence="12" key="2">
    <citation type="submission" date="2025-08" db="UniProtKB">
        <authorList>
            <consortium name="Ensembl"/>
        </authorList>
    </citation>
    <scope>IDENTIFICATION</scope>
</reference>
<evidence type="ECO:0000256" key="5">
    <source>
        <dbReference type="ARBA" id="ARBA00022777"/>
    </source>
</evidence>
<dbReference type="Ensembl" id="ENSPEMT00000041407.1">
    <property type="protein sequence ID" value="ENSPEMP00000032767.1"/>
    <property type="gene ID" value="ENSPEMG00000028759.1"/>
</dbReference>
<evidence type="ECO:0000256" key="8">
    <source>
        <dbReference type="ARBA" id="ARBA00048679"/>
    </source>
</evidence>
<evidence type="ECO:0000256" key="9">
    <source>
        <dbReference type="PROSITE-ProRule" id="PRU10141"/>
    </source>
</evidence>
<evidence type="ECO:0000256" key="1">
    <source>
        <dbReference type="ARBA" id="ARBA00012513"/>
    </source>
</evidence>
<evidence type="ECO:0000256" key="7">
    <source>
        <dbReference type="ARBA" id="ARBA00047899"/>
    </source>
</evidence>
<dbReference type="GO" id="GO:0005737">
    <property type="term" value="C:cytoplasm"/>
    <property type="evidence" value="ECO:0007669"/>
    <property type="project" value="TreeGrafter"/>
</dbReference>
<evidence type="ECO:0000256" key="2">
    <source>
        <dbReference type="ARBA" id="ARBA00022527"/>
    </source>
</evidence>
<feature type="binding site" evidence="9">
    <location>
        <position position="67"/>
    </location>
    <ligand>
        <name>ATP</name>
        <dbReference type="ChEBI" id="CHEBI:30616"/>
    </ligand>
</feature>
<dbReference type="FunFam" id="3.30.200.20:FF:000003">
    <property type="entry name" value="Non-specific serine/threonine protein kinase"/>
    <property type="match status" value="1"/>
</dbReference>
<feature type="region of interest" description="Disordered" evidence="10">
    <location>
        <begin position="466"/>
        <end position="520"/>
    </location>
</feature>
<evidence type="ECO:0000256" key="3">
    <source>
        <dbReference type="ARBA" id="ARBA00022679"/>
    </source>
</evidence>
<keyword evidence="2" id="KW-0723">Serine/threonine-protein kinase</keyword>
<keyword evidence="3" id="KW-0808">Transferase</keyword>
<dbReference type="SMART" id="SM00220">
    <property type="entry name" value="S_TKc"/>
    <property type="match status" value="1"/>
</dbReference>
<proteinExistence type="predicted"/>
<dbReference type="InterPro" id="IPR017441">
    <property type="entry name" value="Protein_kinase_ATP_BS"/>
</dbReference>
<feature type="compositionally biased region" description="Polar residues" evidence="10">
    <location>
        <begin position="472"/>
        <end position="519"/>
    </location>
</feature>
<name>A0A8C8UHX3_PERMB</name>
<dbReference type="GO" id="GO:0005524">
    <property type="term" value="F:ATP binding"/>
    <property type="evidence" value="ECO:0007669"/>
    <property type="project" value="UniProtKB-UniRule"/>
</dbReference>
<keyword evidence="5" id="KW-0418">Kinase</keyword>
<feature type="domain" description="Protein kinase" evidence="11">
    <location>
        <begin position="38"/>
        <end position="286"/>
    </location>
</feature>
<dbReference type="EC" id="2.7.11.1" evidence="1"/>
<feature type="compositionally biased region" description="Basic and acidic residues" evidence="10">
    <location>
        <begin position="394"/>
        <end position="403"/>
    </location>
</feature>
<dbReference type="SUPFAM" id="SSF56112">
    <property type="entry name" value="Protein kinase-like (PK-like)"/>
    <property type="match status" value="1"/>
</dbReference>
<keyword evidence="6 9" id="KW-0067">ATP-binding</keyword>
<organism evidence="12 13">
    <name type="scientific">Peromyscus maniculatus bairdii</name>
    <name type="common">Prairie deer mouse</name>
    <dbReference type="NCBI Taxonomy" id="230844"/>
    <lineage>
        <taxon>Eukaryota</taxon>
        <taxon>Metazoa</taxon>
        <taxon>Chordata</taxon>
        <taxon>Craniata</taxon>
        <taxon>Vertebrata</taxon>
        <taxon>Euteleostomi</taxon>
        <taxon>Mammalia</taxon>
        <taxon>Eutheria</taxon>
        <taxon>Euarchontoglires</taxon>
        <taxon>Glires</taxon>
        <taxon>Rodentia</taxon>
        <taxon>Myomorpha</taxon>
        <taxon>Muroidea</taxon>
        <taxon>Cricetidae</taxon>
        <taxon>Neotominae</taxon>
        <taxon>Peromyscus</taxon>
    </lineage>
</organism>
<dbReference type="PROSITE" id="PS50011">
    <property type="entry name" value="PROTEIN_KINASE_DOM"/>
    <property type="match status" value="1"/>
</dbReference>
<evidence type="ECO:0000313" key="13">
    <source>
        <dbReference type="Proteomes" id="UP000694547"/>
    </source>
</evidence>
<dbReference type="GO" id="GO:0050321">
    <property type="term" value="F:tau-protein kinase activity"/>
    <property type="evidence" value="ECO:0007669"/>
    <property type="project" value="TreeGrafter"/>
</dbReference>
<dbReference type="PANTHER" id="PTHR24346:SF3">
    <property type="entry name" value="GENE 10662-RELATED"/>
    <property type="match status" value="1"/>
</dbReference>
<dbReference type="AlphaFoldDB" id="A0A8C8UHX3"/>
<dbReference type="GO" id="GO:0000226">
    <property type="term" value="P:microtubule cytoskeleton organization"/>
    <property type="evidence" value="ECO:0007669"/>
    <property type="project" value="TreeGrafter"/>
</dbReference>
<keyword evidence="4 9" id="KW-0547">Nucleotide-binding</keyword>
<sequence length="683" mass="76544">WAPNRGSMKEQDRINKDPTMEQGGEACCSAEETFTADYKMMTTLGQGQFSEVKLAFHVPTVSCVAVKILRNQKNYASLINSEISIMKSLAHPNIIKLFHVVQTRETTYLVMEHASEGDLLHHILKLGALEESKVRRLFTQIVHALKYCHDKFIIHRDIKANNILLDHRGNAKLCDFGLSAKVIPGQRLFGFCGTLNYCAPELFGKETYDGRATDIWSLGVLLFFMVTGHLPFKAYSSVRVIQQILTADFRVPSHVSVDIRDLILKLLIINPYRRLTMVEIMRHPMVKSSEAHSPPTSTQSLPGTPSIVRAMTVMGYKSKEIIESLRDHKYNQVVDSYLILQHQSPKGDCYHHQEKAVRAMQPGLVLNLTDRHTFPVSLGRATEPAPPTFTLPSKTKERDEKNARQGGTRHSMPAALCCQPKRTHPPHLPHLGCPVADSLMGSNLEITEYFTQSEIGSFGSHMASVQPPLFLDTSSPRPHQSETPGDTDNNLSSCSPQEELWSSQEASQYFTPTGSSPWDTLQEETMTRDEAITHEATKTQENTMIQETSMTYEATMTHDVAINQEATLTQETTMTQEATIIQEEAITLDMAMTQEAAITHGQSQDAGPASSRTRRRHSWKRIKETIMNCLRNLCCCCVPPAEGGHASRKNLAPKKRDHGVTPRTRWVHLLHFICASPPVPCDK</sequence>
<feature type="compositionally biased region" description="Basic and acidic residues" evidence="10">
    <location>
        <begin position="7"/>
        <end position="19"/>
    </location>
</feature>
<dbReference type="Pfam" id="PF00069">
    <property type="entry name" value="Pkinase"/>
    <property type="match status" value="1"/>
</dbReference>
<evidence type="ECO:0000256" key="6">
    <source>
        <dbReference type="ARBA" id="ARBA00022840"/>
    </source>
</evidence>